<dbReference type="RefSeq" id="WP_012779696.1">
    <property type="nucleotide sequence ID" value="NC_013037.1"/>
</dbReference>
<dbReference type="PROSITE" id="PS50043">
    <property type="entry name" value="HTH_LUXR_2"/>
    <property type="match status" value="1"/>
</dbReference>
<dbReference type="InterPro" id="IPR011006">
    <property type="entry name" value="CheY-like_superfamily"/>
</dbReference>
<dbReference type="EMBL" id="CP001619">
    <property type="protein sequence ID" value="ACT91348.1"/>
    <property type="molecule type" value="Genomic_DNA"/>
</dbReference>
<evidence type="ECO:0000256" key="2">
    <source>
        <dbReference type="PROSITE-ProRule" id="PRU00169"/>
    </source>
</evidence>
<proteinExistence type="predicted"/>
<dbReference type="Proteomes" id="UP000002011">
    <property type="component" value="Chromosome"/>
</dbReference>
<feature type="domain" description="HTH luxR-type" evidence="3">
    <location>
        <begin position="140"/>
        <end position="205"/>
    </location>
</feature>
<evidence type="ECO:0000313" key="6">
    <source>
        <dbReference type="Proteomes" id="UP000002011"/>
    </source>
</evidence>
<gene>
    <name evidence="5" type="ordered locus">Dfer_0077</name>
</gene>
<dbReference type="AlphaFoldDB" id="C6VVP2"/>
<reference evidence="5 6" key="1">
    <citation type="journal article" date="2009" name="Stand. Genomic Sci.">
        <title>Complete genome sequence of Dyadobacter fermentans type strain (NS114).</title>
        <authorList>
            <person name="Lang E."/>
            <person name="Lapidus A."/>
            <person name="Chertkov O."/>
            <person name="Brettin T."/>
            <person name="Detter J.C."/>
            <person name="Han C."/>
            <person name="Copeland A."/>
            <person name="Glavina Del Rio T."/>
            <person name="Nolan M."/>
            <person name="Chen F."/>
            <person name="Lucas S."/>
            <person name="Tice H."/>
            <person name="Cheng J.F."/>
            <person name="Land M."/>
            <person name="Hauser L."/>
            <person name="Chang Y.J."/>
            <person name="Jeffries C.D."/>
            <person name="Kopitz M."/>
            <person name="Bruce D."/>
            <person name="Goodwin L."/>
            <person name="Pitluck S."/>
            <person name="Ovchinnikova G."/>
            <person name="Pati A."/>
            <person name="Ivanova N."/>
            <person name="Mavrommatis K."/>
            <person name="Chen A."/>
            <person name="Palaniappan K."/>
            <person name="Chain P."/>
            <person name="Bristow J."/>
            <person name="Eisen J.A."/>
            <person name="Markowitz V."/>
            <person name="Hugenholtz P."/>
            <person name="Goker M."/>
            <person name="Rohde M."/>
            <person name="Kyrpides N.C."/>
            <person name="Klenk H.P."/>
        </authorList>
    </citation>
    <scope>NUCLEOTIDE SEQUENCE [LARGE SCALE GENOMIC DNA]</scope>
    <source>
        <strain evidence="6">ATCC 700827 / DSM 18053 / CIP 107007 / KCTC 52180 / NS114</strain>
    </source>
</reference>
<dbReference type="PROSITE" id="PS50110">
    <property type="entry name" value="RESPONSE_REGULATORY"/>
    <property type="match status" value="1"/>
</dbReference>
<keyword evidence="6" id="KW-1185">Reference proteome</keyword>
<dbReference type="Pfam" id="PF00196">
    <property type="entry name" value="GerE"/>
    <property type="match status" value="1"/>
</dbReference>
<organism evidence="5 6">
    <name type="scientific">Dyadobacter fermentans (strain ATCC 700827 / DSM 18053 / CIP 107007 / KCTC 52180 / NS114)</name>
    <dbReference type="NCBI Taxonomy" id="471854"/>
    <lineage>
        <taxon>Bacteria</taxon>
        <taxon>Pseudomonadati</taxon>
        <taxon>Bacteroidota</taxon>
        <taxon>Cytophagia</taxon>
        <taxon>Cytophagales</taxon>
        <taxon>Spirosomataceae</taxon>
        <taxon>Dyadobacter</taxon>
    </lineage>
</organism>
<evidence type="ECO:0000256" key="1">
    <source>
        <dbReference type="ARBA" id="ARBA00023125"/>
    </source>
</evidence>
<accession>C6VVP2</accession>
<name>C6VVP2_DYAFD</name>
<evidence type="ECO:0000259" key="4">
    <source>
        <dbReference type="PROSITE" id="PS50110"/>
    </source>
</evidence>
<dbReference type="SUPFAM" id="SSF46894">
    <property type="entry name" value="C-terminal effector domain of the bipartite response regulators"/>
    <property type="match status" value="1"/>
</dbReference>
<dbReference type="eggNOG" id="COG2197">
    <property type="taxonomic scope" value="Bacteria"/>
</dbReference>
<dbReference type="InterPro" id="IPR051015">
    <property type="entry name" value="EvgA-like"/>
</dbReference>
<protein>
    <submittedName>
        <fullName evidence="5">Two component transcriptional regulator, LuxR family</fullName>
    </submittedName>
</protein>
<dbReference type="SMART" id="SM00448">
    <property type="entry name" value="REC"/>
    <property type="match status" value="1"/>
</dbReference>
<keyword evidence="1" id="KW-0238">DNA-binding</keyword>
<evidence type="ECO:0000313" key="5">
    <source>
        <dbReference type="EMBL" id="ACT91348.1"/>
    </source>
</evidence>
<dbReference type="GO" id="GO:0003677">
    <property type="term" value="F:DNA binding"/>
    <property type="evidence" value="ECO:0007669"/>
    <property type="project" value="UniProtKB-KW"/>
</dbReference>
<dbReference type="KEGG" id="dfe:Dfer_0077"/>
<dbReference type="InterPro" id="IPR001789">
    <property type="entry name" value="Sig_transdc_resp-reg_receiver"/>
</dbReference>
<comment type="caution">
    <text evidence="2">Lacks conserved residue(s) required for the propagation of feature annotation.</text>
</comment>
<dbReference type="GO" id="GO:0000160">
    <property type="term" value="P:phosphorelay signal transduction system"/>
    <property type="evidence" value="ECO:0007669"/>
    <property type="project" value="InterPro"/>
</dbReference>
<dbReference type="STRING" id="471854.Dfer_0077"/>
<dbReference type="InterPro" id="IPR016032">
    <property type="entry name" value="Sig_transdc_resp-reg_C-effctor"/>
</dbReference>
<dbReference type="HOGENOM" id="CLU_000445_90_1_10"/>
<dbReference type="SUPFAM" id="SSF52172">
    <property type="entry name" value="CheY-like"/>
    <property type="match status" value="1"/>
</dbReference>
<sequence>MKIALIDDHQILSDALKVNLMHSLPEIESIHHFNSFEPYAAVADDSIPTIVITELAFNGRYDKGVDAIFRLNLKNTQIIVLTSLTDDWLIRSYMRLGARAFLTKTCQYKELLEAITQVRKGNLFLSEHVQNILLTRIETGGISAESLSSVERAIMEALSQEEPLKSTAQKLKISLIELKYHRKMLMTRFNVRNFADLVELARRPGFFTESAAERSAVEHSV</sequence>
<dbReference type="InterPro" id="IPR000792">
    <property type="entry name" value="Tscrpt_reg_LuxR_C"/>
</dbReference>
<dbReference type="SMART" id="SM00421">
    <property type="entry name" value="HTH_LUXR"/>
    <property type="match status" value="1"/>
</dbReference>
<dbReference type="PANTHER" id="PTHR45566">
    <property type="entry name" value="HTH-TYPE TRANSCRIPTIONAL REGULATOR YHJB-RELATED"/>
    <property type="match status" value="1"/>
</dbReference>
<feature type="domain" description="Response regulatory" evidence="4">
    <location>
        <begin position="2"/>
        <end position="119"/>
    </location>
</feature>
<dbReference type="GO" id="GO:0006355">
    <property type="term" value="P:regulation of DNA-templated transcription"/>
    <property type="evidence" value="ECO:0007669"/>
    <property type="project" value="InterPro"/>
</dbReference>
<evidence type="ECO:0000259" key="3">
    <source>
        <dbReference type="PROSITE" id="PS50043"/>
    </source>
</evidence>
<dbReference type="Pfam" id="PF00072">
    <property type="entry name" value="Response_reg"/>
    <property type="match status" value="1"/>
</dbReference>
<dbReference type="Gene3D" id="3.40.50.2300">
    <property type="match status" value="1"/>
</dbReference>
<dbReference type="PANTHER" id="PTHR45566:SF2">
    <property type="entry name" value="NARL SUBFAMILY"/>
    <property type="match status" value="1"/>
</dbReference>